<dbReference type="Pfam" id="PF00787">
    <property type="entry name" value="PX"/>
    <property type="match status" value="1"/>
</dbReference>
<evidence type="ECO:0000256" key="11">
    <source>
        <dbReference type="SAM" id="MobiDB-lite"/>
    </source>
</evidence>
<keyword evidence="9" id="KW-0472">Membrane</keyword>
<comment type="subcellular location">
    <subcellularLocation>
        <location evidence="2">Cytoplasm</location>
    </subcellularLocation>
    <subcellularLocation>
        <location evidence="10">Endomembrane system</location>
        <topology evidence="10">Peripheral membrane protein</topology>
        <orientation evidence="10">Cytoplasmic side</orientation>
    </subcellularLocation>
    <subcellularLocation>
        <location evidence="1">Endosome</location>
    </subcellularLocation>
</comment>
<dbReference type="SMART" id="SM00312">
    <property type="entry name" value="PX"/>
    <property type="match status" value="1"/>
</dbReference>
<dbReference type="CDD" id="cd06898">
    <property type="entry name" value="PX_SNX10"/>
    <property type="match status" value="1"/>
</dbReference>
<dbReference type="GeneTree" id="ENSGT00940000160113"/>
<accession>A0A3P8W690</accession>
<dbReference type="InterPro" id="IPR036871">
    <property type="entry name" value="PX_dom_sf"/>
</dbReference>
<evidence type="ECO:0000256" key="7">
    <source>
        <dbReference type="ARBA" id="ARBA00022927"/>
    </source>
</evidence>
<reference evidence="13" key="3">
    <citation type="submission" date="2025-09" db="UniProtKB">
        <authorList>
            <consortium name="Ensembl"/>
        </authorList>
    </citation>
    <scope>IDENTIFICATION</scope>
</reference>
<sequence length="580" mass="64559">MSRNHDDEFVAVRVQDPRIHNEGSWNSFVDYKIFLHTNSKAFTAKTSCVRRRYSEFVWLKKKLQKNAGLVPVPDLPGKSFFSFTNEDFLERRRKGLQAFLDKVLHMTVCLSDSQLHLFLQTQLPVGHIEDCVRGHTPYTVTEAILTYASSNWGLAQAQAQTQEDDSMKEPSLTISYESMESPAPHQASLQSEGTLTSCEGRDPLASLLDPVEFQHKRNSSVKVYQRNNHLEAVVECDTSSIEATFFLGDSPSEQESVDLADSTLSRSGQIQTPVEVHSPMEGGPGQDFGLEYVREESMWRGEGGEANVLMTKEEEIYIEVRQPDNSDEVKGEDSVVILDSGNDDAEEQADQIHPSSTEKVGFSNKPLVENHLTCEANHTDDTKVPDADMSHMEELDEEQHFEDQECDKSESSGEVEGENDGAVLQIKQNCAEQGLDSLGTVNESEEDKHSLPSSNESIMKVSDEDSSCEETKKSVGPSPQNISHWSEVEAPNKNILDLQLNGCFVENEDISGQDDEDLQYMSSTDFTSTEACGDCSENSDFSILESSCTSGRTEGKRTEEQTLSVLSLDTAEETHEVEVC</sequence>
<evidence type="ECO:0000256" key="2">
    <source>
        <dbReference type="ARBA" id="ARBA00004496"/>
    </source>
</evidence>
<reference evidence="13 14" key="1">
    <citation type="journal article" date="2014" name="Nat. Genet.">
        <title>Whole-genome sequence of a flatfish provides insights into ZW sex chromosome evolution and adaptation to a benthic lifestyle.</title>
        <authorList>
            <person name="Chen S."/>
            <person name="Zhang G."/>
            <person name="Shao C."/>
            <person name="Huang Q."/>
            <person name="Liu G."/>
            <person name="Zhang P."/>
            <person name="Song W."/>
            <person name="An N."/>
            <person name="Chalopin D."/>
            <person name="Volff J.N."/>
            <person name="Hong Y."/>
            <person name="Li Q."/>
            <person name="Sha Z."/>
            <person name="Zhou H."/>
            <person name="Xie M."/>
            <person name="Yu Q."/>
            <person name="Liu Y."/>
            <person name="Xiang H."/>
            <person name="Wang N."/>
            <person name="Wu K."/>
            <person name="Yang C."/>
            <person name="Zhou Q."/>
            <person name="Liao X."/>
            <person name="Yang L."/>
            <person name="Hu Q."/>
            <person name="Zhang J."/>
            <person name="Meng L."/>
            <person name="Jin L."/>
            <person name="Tian Y."/>
            <person name="Lian J."/>
            <person name="Yang J."/>
            <person name="Miao G."/>
            <person name="Liu S."/>
            <person name="Liang Z."/>
            <person name="Yan F."/>
            <person name="Li Y."/>
            <person name="Sun B."/>
            <person name="Zhang H."/>
            <person name="Zhang J."/>
            <person name="Zhu Y."/>
            <person name="Du M."/>
            <person name="Zhao Y."/>
            <person name="Schartl M."/>
            <person name="Tang Q."/>
            <person name="Wang J."/>
        </authorList>
    </citation>
    <scope>NUCLEOTIDE SEQUENCE</scope>
</reference>
<dbReference type="AlphaFoldDB" id="A0A3P8W690"/>
<dbReference type="STRING" id="244447.ENSCSEP00000023038"/>
<dbReference type="SUPFAM" id="SSF64268">
    <property type="entry name" value="PX domain"/>
    <property type="match status" value="1"/>
</dbReference>
<keyword evidence="14" id="KW-1185">Reference proteome</keyword>
<organism evidence="13 14">
    <name type="scientific">Cynoglossus semilaevis</name>
    <name type="common">Tongue sole</name>
    <dbReference type="NCBI Taxonomy" id="244447"/>
    <lineage>
        <taxon>Eukaryota</taxon>
        <taxon>Metazoa</taxon>
        <taxon>Chordata</taxon>
        <taxon>Craniata</taxon>
        <taxon>Vertebrata</taxon>
        <taxon>Euteleostomi</taxon>
        <taxon>Actinopterygii</taxon>
        <taxon>Neopterygii</taxon>
        <taxon>Teleostei</taxon>
        <taxon>Neoteleostei</taxon>
        <taxon>Acanthomorphata</taxon>
        <taxon>Carangaria</taxon>
        <taxon>Pleuronectiformes</taxon>
        <taxon>Pleuronectoidei</taxon>
        <taxon>Cynoglossidae</taxon>
        <taxon>Cynoglossinae</taxon>
        <taxon>Cynoglossus</taxon>
    </lineage>
</organism>
<dbReference type="Gene3D" id="3.30.1520.10">
    <property type="entry name" value="Phox-like domain"/>
    <property type="match status" value="1"/>
</dbReference>
<keyword evidence="7" id="KW-0653">Protein transport</keyword>
<feature type="region of interest" description="Disordered" evidence="11">
    <location>
        <begin position="394"/>
        <end position="420"/>
    </location>
</feature>
<dbReference type="Proteomes" id="UP000265120">
    <property type="component" value="Chromosome 8"/>
</dbReference>
<feature type="region of interest" description="Disordered" evidence="11">
    <location>
        <begin position="442"/>
        <end position="484"/>
    </location>
</feature>
<dbReference type="InterPro" id="IPR043544">
    <property type="entry name" value="SNX10/11"/>
</dbReference>
<dbReference type="GO" id="GO:0005768">
    <property type="term" value="C:endosome"/>
    <property type="evidence" value="ECO:0007669"/>
    <property type="project" value="UniProtKB-SubCell"/>
</dbReference>
<dbReference type="GO" id="GO:0006886">
    <property type="term" value="P:intracellular protein transport"/>
    <property type="evidence" value="ECO:0007669"/>
    <property type="project" value="InterPro"/>
</dbReference>
<dbReference type="RefSeq" id="XP_008312668.1">
    <property type="nucleotide sequence ID" value="XM_008314446.3"/>
</dbReference>
<reference evidence="13" key="2">
    <citation type="submission" date="2025-08" db="UniProtKB">
        <authorList>
            <consortium name="Ensembl"/>
        </authorList>
    </citation>
    <scope>IDENTIFICATION</scope>
</reference>
<dbReference type="CTD" id="29916"/>
<dbReference type="OMA" id="CLTISYE"/>
<dbReference type="InterPro" id="IPR001683">
    <property type="entry name" value="PX_dom"/>
</dbReference>
<dbReference type="InParanoid" id="A0A3P8W690"/>
<name>A0A3P8W690_CYNSE</name>
<evidence type="ECO:0000313" key="14">
    <source>
        <dbReference type="Proteomes" id="UP000265120"/>
    </source>
</evidence>
<dbReference type="GeneID" id="103381878"/>
<dbReference type="OrthoDB" id="5227681at2759"/>
<evidence type="ECO:0000256" key="3">
    <source>
        <dbReference type="ARBA" id="ARBA00010883"/>
    </source>
</evidence>
<feature type="compositionally biased region" description="Basic and acidic residues" evidence="11">
    <location>
        <begin position="401"/>
        <end position="411"/>
    </location>
</feature>
<evidence type="ECO:0000256" key="10">
    <source>
        <dbReference type="ARBA" id="ARBA00029433"/>
    </source>
</evidence>
<keyword evidence="8" id="KW-0446">Lipid-binding</keyword>
<evidence type="ECO:0000256" key="1">
    <source>
        <dbReference type="ARBA" id="ARBA00004177"/>
    </source>
</evidence>
<dbReference type="Ensembl" id="ENSCSET00000023337.1">
    <property type="protein sequence ID" value="ENSCSEP00000023038.1"/>
    <property type="gene ID" value="ENSCSEG00000014692.1"/>
</dbReference>
<proteinExistence type="inferred from homology"/>
<keyword evidence="5" id="KW-0963">Cytoplasm</keyword>
<dbReference type="GO" id="GO:0016050">
    <property type="term" value="P:vesicle organization"/>
    <property type="evidence" value="ECO:0007669"/>
    <property type="project" value="TreeGrafter"/>
</dbReference>
<evidence type="ECO:0000259" key="12">
    <source>
        <dbReference type="PROSITE" id="PS50195"/>
    </source>
</evidence>
<evidence type="ECO:0000256" key="8">
    <source>
        <dbReference type="ARBA" id="ARBA00023121"/>
    </source>
</evidence>
<feature type="domain" description="PX" evidence="12">
    <location>
        <begin position="9"/>
        <end position="125"/>
    </location>
</feature>
<keyword evidence="4" id="KW-0813">Transport</keyword>
<dbReference type="PROSITE" id="PS50195">
    <property type="entry name" value="PX"/>
    <property type="match status" value="1"/>
</dbReference>
<evidence type="ECO:0000256" key="9">
    <source>
        <dbReference type="ARBA" id="ARBA00023136"/>
    </source>
</evidence>
<dbReference type="KEGG" id="csem:103381878"/>
<protein>
    <submittedName>
        <fullName evidence="13">Sorting nexin 11</fullName>
    </submittedName>
</protein>
<evidence type="ECO:0000313" key="13">
    <source>
        <dbReference type="Ensembl" id="ENSCSEP00000023038.1"/>
    </source>
</evidence>
<keyword evidence="6" id="KW-0967">Endosome</keyword>
<evidence type="ECO:0000256" key="4">
    <source>
        <dbReference type="ARBA" id="ARBA00022448"/>
    </source>
</evidence>
<dbReference type="PANTHER" id="PTHR46209">
    <property type="entry name" value="PX DOMAIN-CONTAINING PROTEIN"/>
    <property type="match status" value="1"/>
</dbReference>
<evidence type="ECO:0000256" key="5">
    <source>
        <dbReference type="ARBA" id="ARBA00022490"/>
    </source>
</evidence>
<comment type="similarity">
    <text evidence="3">Belongs to the sorting nexin family.</text>
</comment>
<dbReference type="PANTHER" id="PTHR46209:SF1">
    <property type="entry name" value="SORTING NEXIN-11"/>
    <property type="match status" value="1"/>
</dbReference>
<evidence type="ECO:0000256" key="6">
    <source>
        <dbReference type="ARBA" id="ARBA00022753"/>
    </source>
</evidence>
<dbReference type="GO" id="GO:1901981">
    <property type="term" value="F:phosphatidylinositol phosphate binding"/>
    <property type="evidence" value="ECO:0007669"/>
    <property type="project" value="TreeGrafter"/>
</dbReference>